<comment type="cofactor">
    <cofactor evidence="1 2">
        <name>Zn(2+)</name>
        <dbReference type="ChEBI" id="CHEBI:29105"/>
    </cofactor>
    <text evidence="1 2">Binds 1 zinc ion per subunit.</text>
</comment>
<dbReference type="SMART" id="SM00235">
    <property type="entry name" value="ZnMc"/>
    <property type="match status" value="1"/>
</dbReference>
<dbReference type="InParanoid" id="B0XFK3"/>
<dbReference type="VEuPathDB" id="VectorBase:CQUJHB002476"/>
<dbReference type="Proteomes" id="UP000002320">
    <property type="component" value="Unassembled WGS sequence"/>
</dbReference>
<keyword evidence="1 2" id="KW-0378">Hydrolase</keyword>
<evidence type="ECO:0000313" key="5">
    <source>
        <dbReference type="EnsemblMetazoa" id="CPIJ018085-PA"/>
    </source>
</evidence>
<dbReference type="eggNOG" id="KOG3714">
    <property type="taxonomic scope" value="Eukaryota"/>
</dbReference>
<name>B0XFK3_CULQU</name>
<dbReference type="OrthoDB" id="291007at2759"/>
<keyword evidence="6" id="KW-1185">Reference proteome</keyword>
<evidence type="ECO:0000313" key="4">
    <source>
        <dbReference type="EMBL" id="EDS26866.1"/>
    </source>
</evidence>
<feature type="signal peptide" evidence="2">
    <location>
        <begin position="1"/>
        <end position="20"/>
    </location>
</feature>
<dbReference type="KEGG" id="cqu:CpipJ_CPIJ018085"/>
<keyword evidence="1" id="KW-1015">Disulfide bond</keyword>
<keyword evidence="1 2" id="KW-0479">Metal-binding</keyword>
<dbReference type="OMA" id="RAMYCPL"/>
<dbReference type="Gene3D" id="3.40.390.10">
    <property type="entry name" value="Collagenase (Catalytic Domain)"/>
    <property type="match status" value="1"/>
</dbReference>
<dbReference type="HOGENOM" id="CLU_017286_5_0_1"/>
<keyword evidence="1 2" id="KW-0482">Metalloprotease</keyword>
<dbReference type="EMBL" id="DS232932">
    <property type="protein sequence ID" value="EDS26866.1"/>
    <property type="molecule type" value="Genomic_DNA"/>
</dbReference>
<keyword evidence="1 2" id="KW-0862">Zinc</keyword>
<dbReference type="GO" id="GO:0006508">
    <property type="term" value="P:proteolysis"/>
    <property type="evidence" value="ECO:0007669"/>
    <property type="project" value="UniProtKB-KW"/>
</dbReference>
<evidence type="ECO:0000313" key="6">
    <source>
        <dbReference type="Proteomes" id="UP000002320"/>
    </source>
</evidence>
<keyword evidence="2" id="KW-0732">Signal</keyword>
<dbReference type="VEuPathDB" id="VectorBase:CPIJ018085"/>
<dbReference type="AlphaFoldDB" id="B0XFK3"/>
<dbReference type="EC" id="3.4.24.-" evidence="2"/>
<dbReference type="InterPro" id="IPR006026">
    <property type="entry name" value="Peptidase_Metallo"/>
</dbReference>
<gene>
    <name evidence="5" type="primary">6052103</name>
    <name evidence="4" type="ORF">CpipJ_CPIJ018085</name>
</gene>
<dbReference type="InterPro" id="IPR034035">
    <property type="entry name" value="Astacin-like_dom"/>
</dbReference>
<accession>B0XFK3</accession>
<proteinExistence type="predicted"/>
<dbReference type="PANTHER" id="PTHR10127:SF883">
    <property type="entry name" value="ZINC METALLOPROTEINASE NAS-8"/>
    <property type="match status" value="1"/>
</dbReference>
<feature type="binding site" evidence="1">
    <location>
        <position position="165"/>
    </location>
    <ligand>
        <name>Zn(2+)</name>
        <dbReference type="ChEBI" id="CHEBI:29105"/>
        <note>catalytic</note>
    </ligand>
</feature>
<dbReference type="GO" id="GO:0004222">
    <property type="term" value="F:metalloendopeptidase activity"/>
    <property type="evidence" value="ECO:0007669"/>
    <property type="project" value="UniProtKB-UniRule"/>
</dbReference>
<feature type="disulfide bond" evidence="1">
    <location>
        <begin position="130"/>
        <end position="152"/>
    </location>
</feature>
<keyword evidence="1 2" id="KW-0645">Protease</keyword>
<dbReference type="EnsemblMetazoa" id="CPIJ018085-RA">
    <property type="protein sequence ID" value="CPIJ018085-PA"/>
    <property type="gene ID" value="CPIJ018085"/>
</dbReference>
<dbReference type="InterPro" id="IPR001506">
    <property type="entry name" value="Peptidase_M12A"/>
</dbReference>
<evidence type="ECO:0000256" key="1">
    <source>
        <dbReference type="PROSITE-ProRule" id="PRU01211"/>
    </source>
</evidence>
<dbReference type="Pfam" id="PF01400">
    <property type="entry name" value="Astacin"/>
    <property type="match status" value="1"/>
</dbReference>
<dbReference type="PROSITE" id="PS51864">
    <property type="entry name" value="ASTACIN"/>
    <property type="match status" value="1"/>
</dbReference>
<sequence length="284" mass="32702">MSRTLIFYWTLALAFGLSAGYHEPREEVGEILKNEYSKFDRRKPFEMGLGYYYQGDILLKPKTSKVGLLDPATRWPNGIVPYKYEGSFSFLEKSVINAAILQYSVRTCVRFVPYKDQPFYITITKNDTGCYSYVGFHGDNQYHRVNLQSPYCLDRIGTPVHEFLHVLGAFHEFTRPDRDDWISINKSALRQEFQTEEFFNANFALLPVEFVSTYNITYNYQSVMHYSKYAGAASPNYPVMINKKPFFGDFGNDAGMSQTDVDMVNIMYCGKKAKVVEIDGNSVE</sequence>
<reference evidence="4" key="1">
    <citation type="submission" date="2007-03" db="EMBL/GenBank/DDBJ databases">
        <title>Annotation of Culex pipiens quinquefasciatus.</title>
        <authorList>
            <consortium name="The Broad Institute Genome Sequencing Platform"/>
            <person name="Atkinson P.W."/>
            <person name="Hemingway J."/>
            <person name="Christensen B.M."/>
            <person name="Higgs S."/>
            <person name="Kodira C."/>
            <person name="Hannick L."/>
            <person name="Megy K."/>
            <person name="O'Leary S."/>
            <person name="Pearson M."/>
            <person name="Haas B.J."/>
            <person name="Mauceli E."/>
            <person name="Wortman J.R."/>
            <person name="Lee N.H."/>
            <person name="Guigo R."/>
            <person name="Stanke M."/>
            <person name="Alvarado L."/>
            <person name="Amedeo P."/>
            <person name="Antoine C.H."/>
            <person name="Arensburger P."/>
            <person name="Bidwell S.L."/>
            <person name="Crawford M."/>
            <person name="Camaro F."/>
            <person name="Devon K."/>
            <person name="Engels R."/>
            <person name="Hammond M."/>
            <person name="Howarth C."/>
            <person name="Koehrsen M."/>
            <person name="Lawson D."/>
            <person name="Montgomery P."/>
            <person name="Nene V."/>
            <person name="Nusbaum C."/>
            <person name="Puiu D."/>
            <person name="Romero-Severson J."/>
            <person name="Severson D.W."/>
            <person name="Shumway M."/>
            <person name="Sisk P."/>
            <person name="Stolte C."/>
            <person name="Zeng Q."/>
            <person name="Eisenstadt E."/>
            <person name="Fraser-Liggett C."/>
            <person name="Strausberg R."/>
            <person name="Galagan J."/>
            <person name="Birren B."/>
            <person name="Collins F.H."/>
        </authorList>
    </citation>
    <scope>NUCLEOTIDE SEQUENCE [LARGE SCALE GENOMIC DNA]</scope>
    <source>
        <strain evidence="4">JHB</strain>
    </source>
</reference>
<dbReference type="SUPFAM" id="SSF55486">
    <property type="entry name" value="Metalloproteases ('zincins'), catalytic domain"/>
    <property type="match status" value="1"/>
</dbReference>
<feature type="binding site" evidence="1">
    <location>
        <position position="161"/>
    </location>
    <ligand>
        <name>Zn(2+)</name>
        <dbReference type="ChEBI" id="CHEBI:29105"/>
        <note>catalytic</note>
    </ligand>
</feature>
<organism>
    <name type="scientific">Culex quinquefasciatus</name>
    <name type="common">Southern house mosquito</name>
    <name type="synonym">Culex pungens</name>
    <dbReference type="NCBI Taxonomy" id="7176"/>
    <lineage>
        <taxon>Eukaryota</taxon>
        <taxon>Metazoa</taxon>
        <taxon>Ecdysozoa</taxon>
        <taxon>Arthropoda</taxon>
        <taxon>Hexapoda</taxon>
        <taxon>Insecta</taxon>
        <taxon>Pterygota</taxon>
        <taxon>Neoptera</taxon>
        <taxon>Endopterygota</taxon>
        <taxon>Diptera</taxon>
        <taxon>Nematocera</taxon>
        <taxon>Culicoidea</taxon>
        <taxon>Culicidae</taxon>
        <taxon>Culicinae</taxon>
        <taxon>Culicini</taxon>
        <taxon>Culex</taxon>
        <taxon>Culex</taxon>
    </lineage>
</organism>
<evidence type="ECO:0000256" key="2">
    <source>
        <dbReference type="RuleBase" id="RU361183"/>
    </source>
</evidence>
<comment type="caution">
    <text evidence="1">Lacks conserved residue(s) required for the propagation of feature annotation.</text>
</comment>
<dbReference type="GO" id="GO:0008270">
    <property type="term" value="F:zinc ion binding"/>
    <property type="evidence" value="ECO:0007669"/>
    <property type="project" value="UniProtKB-UniRule"/>
</dbReference>
<feature type="domain" description="Peptidase M12A" evidence="3">
    <location>
        <begin position="66"/>
        <end position="270"/>
    </location>
</feature>
<evidence type="ECO:0000259" key="3">
    <source>
        <dbReference type="PROSITE" id="PS51864"/>
    </source>
</evidence>
<feature type="chain" id="PRO_5011325991" description="Metalloendopeptidase" evidence="2">
    <location>
        <begin position="21"/>
        <end position="284"/>
    </location>
</feature>
<dbReference type="CDD" id="cd04280">
    <property type="entry name" value="ZnMc_astacin_like"/>
    <property type="match status" value="1"/>
</dbReference>
<feature type="active site" evidence="1">
    <location>
        <position position="162"/>
    </location>
</feature>
<protein>
    <recommendedName>
        <fullName evidence="2">Metalloendopeptidase</fullName>
        <ecNumber evidence="2">3.4.24.-</ecNumber>
    </recommendedName>
</protein>
<feature type="binding site" evidence="1">
    <location>
        <position position="171"/>
    </location>
    <ligand>
        <name>Zn(2+)</name>
        <dbReference type="ChEBI" id="CHEBI:29105"/>
        <note>catalytic</note>
    </ligand>
</feature>
<dbReference type="PANTHER" id="PTHR10127">
    <property type="entry name" value="DISCOIDIN, CUB, EGF, LAMININ , AND ZINC METALLOPROTEASE DOMAIN CONTAINING"/>
    <property type="match status" value="1"/>
</dbReference>
<dbReference type="PRINTS" id="PR00480">
    <property type="entry name" value="ASTACIN"/>
</dbReference>
<reference evidence="5" key="2">
    <citation type="submission" date="2020-05" db="UniProtKB">
        <authorList>
            <consortium name="EnsemblMetazoa"/>
        </authorList>
    </citation>
    <scope>IDENTIFICATION</scope>
    <source>
        <strain evidence="5">JHB</strain>
    </source>
</reference>
<dbReference type="InterPro" id="IPR024079">
    <property type="entry name" value="MetalloPept_cat_dom_sf"/>
</dbReference>